<dbReference type="Proteomes" id="UP000319138">
    <property type="component" value="Unassembled WGS sequence"/>
</dbReference>
<dbReference type="InterPro" id="IPR000182">
    <property type="entry name" value="GNAT_dom"/>
</dbReference>
<gene>
    <name evidence="2" type="ORF">FPQ14_11640</name>
</gene>
<accession>A0A556RGG8</accession>
<name>A0A556RGG8_9GAMM</name>
<dbReference type="RefSeq" id="WP_144190370.1">
    <property type="nucleotide sequence ID" value="NZ_VMHL01000006.1"/>
</dbReference>
<evidence type="ECO:0000313" key="2">
    <source>
        <dbReference type="EMBL" id="TSJ87988.1"/>
    </source>
</evidence>
<dbReference type="PROSITE" id="PS51186">
    <property type="entry name" value="GNAT"/>
    <property type="match status" value="1"/>
</dbReference>
<dbReference type="AlphaFoldDB" id="A0A556RGG8"/>
<organism evidence="2 3">
    <name type="scientific">Gilliamella apicola</name>
    <dbReference type="NCBI Taxonomy" id="1196095"/>
    <lineage>
        <taxon>Bacteria</taxon>
        <taxon>Pseudomonadati</taxon>
        <taxon>Pseudomonadota</taxon>
        <taxon>Gammaproteobacteria</taxon>
        <taxon>Orbales</taxon>
        <taxon>Orbaceae</taxon>
        <taxon>Gilliamella</taxon>
    </lineage>
</organism>
<dbReference type="Gene3D" id="3.40.630.30">
    <property type="match status" value="1"/>
</dbReference>
<dbReference type="GO" id="GO:0016747">
    <property type="term" value="F:acyltransferase activity, transferring groups other than amino-acyl groups"/>
    <property type="evidence" value="ECO:0007669"/>
    <property type="project" value="InterPro"/>
</dbReference>
<protein>
    <submittedName>
        <fullName evidence="2">GNAT family N-acetyltransferase</fullName>
    </submittedName>
</protein>
<proteinExistence type="predicted"/>
<dbReference type="SUPFAM" id="SSF55729">
    <property type="entry name" value="Acyl-CoA N-acyltransferases (Nat)"/>
    <property type="match status" value="1"/>
</dbReference>
<comment type="caution">
    <text evidence="2">The sequence shown here is derived from an EMBL/GenBank/DDBJ whole genome shotgun (WGS) entry which is preliminary data.</text>
</comment>
<keyword evidence="2" id="KW-0808">Transferase</keyword>
<evidence type="ECO:0000313" key="3">
    <source>
        <dbReference type="Proteomes" id="UP000319138"/>
    </source>
</evidence>
<dbReference type="Pfam" id="PF00583">
    <property type="entry name" value="Acetyltransf_1"/>
    <property type="match status" value="1"/>
</dbReference>
<dbReference type="InterPro" id="IPR016181">
    <property type="entry name" value="Acyl_CoA_acyltransferase"/>
</dbReference>
<dbReference type="CDD" id="cd04301">
    <property type="entry name" value="NAT_SF"/>
    <property type="match status" value="1"/>
</dbReference>
<sequence length="150" mass="16616">MIKEATLFDLPSVFEISKELYSKAVNHQNIYKWDDASAIHSLKILITSDNSTILIDEQNKKLNGFIIANISTPPAGKNLIASDIAFFVRPEAQGGTTALRLIKRYETWAKSKGATHIELGVSSGVNTERTLSMYSFLGYSPSSVTYIKEL</sequence>
<feature type="domain" description="N-acetyltransferase" evidence="1">
    <location>
        <begin position="1"/>
        <end position="150"/>
    </location>
</feature>
<dbReference type="EMBL" id="VMHL01000006">
    <property type="protein sequence ID" value="TSJ87988.1"/>
    <property type="molecule type" value="Genomic_DNA"/>
</dbReference>
<evidence type="ECO:0000259" key="1">
    <source>
        <dbReference type="PROSITE" id="PS51186"/>
    </source>
</evidence>
<reference evidence="2 3" key="1">
    <citation type="submission" date="2019-07" db="EMBL/GenBank/DDBJ databases">
        <title>Gilliamella genomes.</title>
        <authorList>
            <person name="Zheng H."/>
        </authorList>
    </citation>
    <scope>NUCLEOTIDE SEQUENCE [LARGE SCALE GENOMIC DNA]</scope>
    <source>
        <strain evidence="2 3">W8131</strain>
    </source>
</reference>